<name>A0ABT6ZIT8_9ACTN</name>
<feature type="transmembrane region" description="Helical" evidence="1">
    <location>
        <begin position="175"/>
        <end position="194"/>
    </location>
</feature>
<reference evidence="2" key="1">
    <citation type="submission" date="2023-05" db="EMBL/GenBank/DDBJ databases">
        <title>[olsenella] sp. nov., isolated from a pig farm feces dump.</title>
        <authorList>
            <person name="Chang Y.-H."/>
        </authorList>
    </citation>
    <scope>NUCLEOTIDE SEQUENCE</scope>
    <source>
        <strain evidence="2">YH-ols2217</strain>
    </source>
</reference>
<sequence length="237" mass="25607">MAPRDDLATFAGHSPALFSERHPALTLGAKAVLLVMAGVIVGAVVVALEKNPMFNYRTMFYLSFPSGSLGIWVLATVVIACASRTPRGALVGTLCFLGAVLLSYFAIRYANYMADRYRVIQSMTETLDGRYSAFTIADFWTADKLAAFNLAVVAVVLAGVDAWGLKRFQGRSGWYWLFAAAPLFLIVFEAWAYFVPMALYAGINFAPAIVDTVGALVIAALVVRGRWTGLETAVAKA</sequence>
<evidence type="ECO:0000313" key="3">
    <source>
        <dbReference type="Proteomes" id="UP001431693"/>
    </source>
</evidence>
<feature type="transmembrane region" description="Helical" evidence="1">
    <location>
        <begin position="60"/>
        <end position="82"/>
    </location>
</feature>
<gene>
    <name evidence="2" type="ORF">QJ043_01300</name>
</gene>
<feature type="transmembrane region" description="Helical" evidence="1">
    <location>
        <begin position="145"/>
        <end position="163"/>
    </location>
</feature>
<evidence type="ECO:0000313" key="2">
    <source>
        <dbReference type="EMBL" id="MDJ1128724.1"/>
    </source>
</evidence>
<evidence type="ECO:0000256" key="1">
    <source>
        <dbReference type="SAM" id="Phobius"/>
    </source>
</evidence>
<keyword evidence="1" id="KW-0472">Membrane</keyword>
<accession>A0ABT6ZIT8</accession>
<proteinExistence type="predicted"/>
<feature type="transmembrane region" description="Helical" evidence="1">
    <location>
        <begin position="27"/>
        <end position="48"/>
    </location>
</feature>
<organism evidence="2 3">
    <name type="scientific">Kribbibacterium absianum</name>
    <dbReference type="NCBI Taxonomy" id="3044210"/>
    <lineage>
        <taxon>Bacteria</taxon>
        <taxon>Bacillati</taxon>
        <taxon>Actinomycetota</taxon>
        <taxon>Coriobacteriia</taxon>
        <taxon>Coriobacteriales</taxon>
        <taxon>Kribbibacteriaceae</taxon>
        <taxon>Kribbibacterium</taxon>
    </lineage>
</organism>
<keyword evidence="3" id="KW-1185">Reference proteome</keyword>
<dbReference type="Proteomes" id="UP001431693">
    <property type="component" value="Unassembled WGS sequence"/>
</dbReference>
<feature type="transmembrane region" description="Helical" evidence="1">
    <location>
        <begin position="89"/>
        <end position="107"/>
    </location>
</feature>
<protein>
    <submittedName>
        <fullName evidence="2">Uncharacterized protein</fullName>
    </submittedName>
</protein>
<keyword evidence="1" id="KW-1133">Transmembrane helix</keyword>
<feature type="transmembrane region" description="Helical" evidence="1">
    <location>
        <begin position="200"/>
        <end position="223"/>
    </location>
</feature>
<comment type="caution">
    <text evidence="2">The sequence shown here is derived from an EMBL/GenBank/DDBJ whole genome shotgun (WGS) entry which is preliminary data.</text>
</comment>
<dbReference type="RefSeq" id="WP_283722701.1">
    <property type="nucleotide sequence ID" value="NZ_JASJEX010000001.1"/>
</dbReference>
<keyword evidence="1" id="KW-0812">Transmembrane</keyword>
<dbReference type="EMBL" id="JASJEX010000001">
    <property type="protein sequence ID" value="MDJ1128724.1"/>
    <property type="molecule type" value="Genomic_DNA"/>
</dbReference>